<dbReference type="InterPro" id="IPR022791">
    <property type="entry name" value="L-PG_synthase/AglD"/>
</dbReference>
<gene>
    <name evidence="8" type="ORF">SAMN04488065_2900</name>
</gene>
<reference evidence="8 9" key="1">
    <citation type="submission" date="2016-10" db="EMBL/GenBank/DDBJ databases">
        <authorList>
            <person name="de Groot N.N."/>
        </authorList>
    </citation>
    <scope>NUCLEOTIDE SEQUENCE [LARGE SCALE GENOMIC DNA]</scope>
    <source>
        <strain evidence="8 9">CGMCC 1.8712</strain>
    </source>
</reference>
<accession>A0A1H4AR02</accession>
<evidence type="ECO:0000256" key="4">
    <source>
        <dbReference type="ARBA" id="ARBA00022692"/>
    </source>
</evidence>
<feature type="transmembrane region" description="Helical" evidence="7">
    <location>
        <begin position="41"/>
        <end position="60"/>
    </location>
</feature>
<keyword evidence="5 7" id="KW-1133">Transmembrane helix</keyword>
<evidence type="ECO:0000256" key="5">
    <source>
        <dbReference type="ARBA" id="ARBA00022989"/>
    </source>
</evidence>
<dbReference type="OrthoDB" id="351177at2157"/>
<keyword evidence="9" id="KW-1185">Reference proteome</keyword>
<evidence type="ECO:0000256" key="1">
    <source>
        <dbReference type="ARBA" id="ARBA00004651"/>
    </source>
</evidence>
<feature type="transmembrane region" description="Helical" evidence="7">
    <location>
        <begin position="12"/>
        <end position="29"/>
    </location>
</feature>
<dbReference type="PANTHER" id="PTHR39087">
    <property type="entry name" value="UPF0104 MEMBRANE PROTEIN MJ1595"/>
    <property type="match status" value="1"/>
</dbReference>
<dbReference type="STRING" id="555874.SAMN04488065_2900"/>
<keyword evidence="3" id="KW-1003">Cell membrane</keyword>
<dbReference type="Pfam" id="PF03706">
    <property type="entry name" value="LPG_synthase_TM"/>
    <property type="match status" value="1"/>
</dbReference>
<dbReference type="RefSeq" id="WP_092636032.1">
    <property type="nucleotide sequence ID" value="NZ_FNQT01000007.1"/>
</dbReference>
<evidence type="ECO:0000256" key="6">
    <source>
        <dbReference type="ARBA" id="ARBA00023136"/>
    </source>
</evidence>
<evidence type="ECO:0000256" key="2">
    <source>
        <dbReference type="ARBA" id="ARBA00011061"/>
    </source>
</evidence>
<feature type="transmembrane region" description="Helical" evidence="7">
    <location>
        <begin position="294"/>
        <end position="314"/>
    </location>
</feature>
<dbReference type="AlphaFoldDB" id="A0A1H4AR02"/>
<dbReference type="EMBL" id="FNQT01000007">
    <property type="protein sequence ID" value="SEA38218.1"/>
    <property type="molecule type" value="Genomic_DNA"/>
</dbReference>
<evidence type="ECO:0008006" key="10">
    <source>
        <dbReference type="Google" id="ProtNLM"/>
    </source>
</evidence>
<protein>
    <recommendedName>
        <fullName evidence="10">Lysylphosphatidylglycerol synthase TM region</fullName>
    </recommendedName>
</protein>
<keyword evidence="6 7" id="KW-0472">Membrane</keyword>
<evidence type="ECO:0000313" key="8">
    <source>
        <dbReference type="EMBL" id="SEA38218.1"/>
    </source>
</evidence>
<proteinExistence type="inferred from homology"/>
<feature type="transmembrane region" description="Helical" evidence="7">
    <location>
        <begin position="229"/>
        <end position="253"/>
    </location>
</feature>
<feature type="transmembrane region" description="Helical" evidence="7">
    <location>
        <begin position="160"/>
        <end position="179"/>
    </location>
</feature>
<dbReference type="NCBIfam" id="TIGR00374">
    <property type="entry name" value="flippase-like domain"/>
    <property type="match status" value="1"/>
</dbReference>
<evidence type="ECO:0000256" key="3">
    <source>
        <dbReference type="ARBA" id="ARBA00022475"/>
    </source>
</evidence>
<dbReference type="PANTHER" id="PTHR39087:SF2">
    <property type="entry name" value="UPF0104 MEMBRANE PROTEIN MJ1595"/>
    <property type="match status" value="1"/>
</dbReference>
<evidence type="ECO:0000256" key="7">
    <source>
        <dbReference type="SAM" id="Phobius"/>
    </source>
</evidence>
<comment type="similarity">
    <text evidence="2">Belongs to the UPF0104 family.</text>
</comment>
<organism evidence="8 9">
    <name type="scientific">Haloplanus vescus</name>
    <dbReference type="NCBI Taxonomy" id="555874"/>
    <lineage>
        <taxon>Archaea</taxon>
        <taxon>Methanobacteriati</taxon>
        <taxon>Methanobacteriota</taxon>
        <taxon>Stenosarchaea group</taxon>
        <taxon>Halobacteria</taxon>
        <taxon>Halobacteriales</taxon>
        <taxon>Haloferacaceae</taxon>
        <taxon>Haloplanus</taxon>
    </lineage>
</organism>
<evidence type="ECO:0000313" key="9">
    <source>
        <dbReference type="Proteomes" id="UP000236755"/>
    </source>
</evidence>
<dbReference type="Proteomes" id="UP000236755">
    <property type="component" value="Unassembled WGS sequence"/>
</dbReference>
<feature type="transmembrane region" description="Helical" evidence="7">
    <location>
        <begin position="259"/>
        <end position="282"/>
    </location>
</feature>
<feature type="transmembrane region" description="Helical" evidence="7">
    <location>
        <begin position="130"/>
        <end position="148"/>
    </location>
</feature>
<dbReference type="GO" id="GO:0005886">
    <property type="term" value="C:plasma membrane"/>
    <property type="evidence" value="ECO:0007669"/>
    <property type="project" value="UniProtKB-SubCell"/>
</dbReference>
<name>A0A1H4AR02_9EURY</name>
<comment type="subcellular location">
    <subcellularLocation>
        <location evidence="1">Cell membrane</location>
        <topology evidence="1">Multi-pass membrane protein</topology>
    </subcellularLocation>
</comment>
<keyword evidence="4 7" id="KW-0812">Transmembrane</keyword>
<sequence>MSRRIKIGKIALRYGFTLIVVGIAFYYLIQEFDIQSAFDTLRRADPLLFAAAMLAFYVSFPLRTERWRWFLSAIDVEAGRLSANLILLVGYYLNTLVPAKLGDIYRSYLAAGRYDDRVSSIAGTIAAERIIDLCLLAVGLVFALPIVLTRRTEFVSRVTTWAVVLLVVVGVGTVALLRFDVIPLPERMNSAVTSFRRGLRAASGRSLGDRVSIMALSVSVWSTNIIRTALVAAALGINLSLAEITLLALLVAFLSGLPWVPAGIGLVEVISTSVLLSLGLSAESALALILLDRTITVVTLVLLGTPIYVLVLHFDQSKLSGTVVADEKTQ</sequence>